<keyword evidence="1" id="KW-0732">Signal</keyword>
<evidence type="ECO:0000313" key="3">
    <source>
        <dbReference type="Proteomes" id="UP000020467"/>
    </source>
</evidence>
<reference evidence="2 3" key="1">
    <citation type="submission" date="2014-02" db="EMBL/GenBank/DDBJ databases">
        <title>The genome sequence of Colletotrichum fioriniae PJ7.</title>
        <authorList>
            <person name="Baroncelli R."/>
            <person name="Thon M.R."/>
        </authorList>
    </citation>
    <scope>NUCLEOTIDE SEQUENCE [LARGE SCALE GENOMIC DNA]</scope>
    <source>
        <strain evidence="2 3">PJ7</strain>
    </source>
</reference>
<protein>
    <recommendedName>
        <fullName evidence="4">Pep1</fullName>
    </recommendedName>
</protein>
<feature type="signal peptide" evidence="1">
    <location>
        <begin position="1"/>
        <end position="21"/>
    </location>
</feature>
<keyword evidence="3" id="KW-1185">Reference proteome</keyword>
<accession>A0A010QZX1</accession>
<dbReference type="AlphaFoldDB" id="A0A010QZX1"/>
<dbReference type="Proteomes" id="UP000020467">
    <property type="component" value="Unassembled WGS sequence"/>
</dbReference>
<dbReference type="EMBL" id="JARH01001052">
    <property type="protein sequence ID" value="EXF73506.1"/>
    <property type="molecule type" value="Genomic_DNA"/>
</dbReference>
<evidence type="ECO:0008006" key="4">
    <source>
        <dbReference type="Google" id="ProtNLM"/>
    </source>
</evidence>
<comment type="caution">
    <text evidence="2">The sequence shown here is derived from an EMBL/GenBank/DDBJ whole genome shotgun (WGS) entry which is preliminary data.</text>
</comment>
<dbReference type="eggNOG" id="ENOG502SNYJ">
    <property type="taxonomic scope" value="Eukaryota"/>
</dbReference>
<organism evidence="2 3">
    <name type="scientific">Colletotrichum fioriniae PJ7</name>
    <dbReference type="NCBI Taxonomy" id="1445577"/>
    <lineage>
        <taxon>Eukaryota</taxon>
        <taxon>Fungi</taxon>
        <taxon>Dikarya</taxon>
        <taxon>Ascomycota</taxon>
        <taxon>Pezizomycotina</taxon>
        <taxon>Sordariomycetes</taxon>
        <taxon>Hypocreomycetidae</taxon>
        <taxon>Glomerellales</taxon>
        <taxon>Glomerellaceae</taxon>
        <taxon>Colletotrichum</taxon>
        <taxon>Colletotrichum acutatum species complex</taxon>
    </lineage>
</organism>
<dbReference type="KEGG" id="cfj:CFIO01_02798"/>
<gene>
    <name evidence="2" type="ORF">CFIO01_02798</name>
</gene>
<feature type="chain" id="PRO_5001456508" description="Pep1" evidence="1">
    <location>
        <begin position="22"/>
        <end position="265"/>
    </location>
</feature>
<dbReference type="HOGENOM" id="CLU_1034548_0_0_1"/>
<evidence type="ECO:0000313" key="2">
    <source>
        <dbReference type="EMBL" id="EXF73506.1"/>
    </source>
</evidence>
<sequence length="265" mass="28735">MHFQLIQSAALLAAVLPTALAAVPSDNLERRAEWPTTTHDIELSELGNIELYSQNENPANVVQRELEARSSASAFVCRGRRPLPRSGGKWLYREATCDRTGTDVNTFKVSCMAENSHADILYRLPGACGKNQWCVEFHGYNEIGQGAWDVTCVDKPNIHTWVANTFSNPGKVTTCSSGWNNNGKRNLKATFEVDVMDAGGINRINPKEIYYQLSGKRIGVSRSGDSEVGSGSVIIPPGGSIQACVTAYSGQIINMLGALTSIVSL</sequence>
<name>A0A010QZX1_9PEZI</name>
<evidence type="ECO:0000256" key="1">
    <source>
        <dbReference type="SAM" id="SignalP"/>
    </source>
</evidence>
<dbReference type="OrthoDB" id="4820213at2759"/>
<proteinExistence type="predicted"/>